<accession>A0AB33JS96</accession>
<evidence type="ECO:0000313" key="1">
    <source>
        <dbReference type="EMBL" id="BFP44273.1"/>
    </source>
</evidence>
<gene>
    <name evidence="1" type="ORF">KCMC57_06410</name>
</gene>
<dbReference type="RefSeq" id="WP_407986872.1">
    <property type="nucleotide sequence ID" value="NZ_AP035881.2"/>
</dbReference>
<dbReference type="Pfam" id="PF19680">
    <property type="entry name" value="DUF6182"/>
    <property type="match status" value="1"/>
</dbReference>
<organism evidence="1">
    <name type="scientific">Kitasatospora sp. CMC57</name>
    <dbReference type="NCBI Taxonomy" id="3231513"/>
    <lineage>
        <taxon>Bacteria</taxon>
        <taxon>Bacillati</taxon>
        <taxon>Actinomycetota</taxon>
        <taxon>Actinomycetes</taxon>
        <taxon>Kitasatosporales</taxon>
        <taxon>Streptomycetaceae</taxon>
        <taxon>Kitasatospora</taxon>
    </lineage>
</organism>
<dbReference type="AlphaFoldDB" id="A0AB33JS96"/>
<protein>
    <submittedName>
        <fullName evidence="1">Uncharacterized protein</fullName>
    </submittedName>
</protein>
<reference evidence="1" key="1">
    <citation type="submission" date="2024-07" db="EMBL/GenBank/DDBJ databases">
        <title>Complete genome sequences of cellulolytic bacteria, Kitasatospora sp. CMC57 and Streptomyces sp. CMC78, isolated from Japanese agricultural soil.</title>
        <authorList>
            <person name="Hashimoto T."/>
            <person name="Ito M."/>
            <person name="Iwamoto M."/>
            <person name="Fukahori D."/>
            <person name="Shoda T."/>
            <person name="Sakoda M."/>
            <person name="Morohoshi T."/>
            <person name="Mitsuboshi M."/>
            <person name="Nishizawa T."/>
        </authorList>
    </citation>
    <scope>NUCLEOTIDE SEQUENCE</scope>
    <source>
        <strain evidence="1">CMC57</strain>
    </source>
</reference>
<sequence length="240" mass="25873">MSPVQQQLLDRAARRVRTARPDLAERFDLGTVAGLREAQQAVASAAEETLVVAVVHHLDLAEWARETCEFAFGLDPADGARWRRSFTRAVFLAGNPANLRERFRFAHVAAGSTAAWTAPGPGTGATTLRRLLRLFDAPAGPPARPDTLIQLPGPPTARHRDLYLATEGCSLAEALVHLNHVLVEAVLDGLLSPGDRLRLRQVPRLIGVATPFAALRVVAEPHHPDRLKAAAGLTEETPVG</sequence>
<dbReference type="EMBL" id="AP035881">
    <property type="protein sequence ID" value="BFP44273.1"/>
    <property type="molecule type" value="Genomic_DNA"/>
</dbReference>
<proteinExistence type="predicted"/>
<dbReference type="InterPro" id="IPR045754">
    <property type="entry name" value="DUF6182"/>
</dbReference>
<name>A0AB33JS96_9ACTN</name>